<dbReference type="EMBL" id="JACEZS010000002">
    <property type="protein sequence ID" value="MBA5604537.1"/>
    <property type="molecule type" value="Genomic_DNA"/>
</dbReference>
<dbReference type="InterPro" id="IPR008947">
    <property type="entry name" value="PLipase_C/P1_nuclease_dom_sf"/>
</dbReference>
<proteinExistence type="predicted"/>
<feature type="chain" id="PRO_5030886420" evidence="1">
    <location>
        <begin position="27"/>
        <end position="344"/>
    </location>
</feature>
<gene>
    <name evidence="2" type="ORF">H3H36_04075</name>
</gene>
<name>A0A7W2EEL6_9BURK</name>
<sequence length="344" mass="37549">MKKTGLMATSLALATLATMASAPAHAWQQETHRRIVLDAVTFMKNNPGSTNYDKLVAGVTRAGYTIDQFAQALGQGAYDVDDFADTYICGATTGNCQMAPVWGLGSGIVKYTSYWHFQNHTAGKDVHGNPFGGYNYAKLTVAGDIDNLAASWLYGDYLDDGAGGNGGWFGDGTKYNSYGLTEAHYRFGGVSSNSQYADFETMPFQPIDNLGQYWFQQFLAQPTAQSLGFTLHTTDLLQPHHTWTTSANNHASWEQWVQDYYDTEHLNDPALVAAAMADFTPVAPTAVDIRPLLTQGGTYSYANGGIVLSSTDQNDRRRVGQQMIPHSIAMVVHVLNRAAERLAN</sequence>
<keyword evidence="3" id="KW-1185">Reference proteome</keyword>
<organism evidence="2 3">
    <name type="scientific">Rugamonas fusca</name>
    <dbReference type="NCBI Taxonomy" id="2758568"/>
    <lineage>
        <taxon>Bacteria</taxon>
        <taxon>Pseudomonadati</taxon>
        <taxon>Pseudomonadota</taxon>
        <taxon>Betaproteobacteria</taxon>
        <taxon>Burkholderiales</taxon>
        <taxon>Oxalobacteraceae</taxon>
        <taxon>Telluria group</taxon>
        <taxon>Rugamonas</taxon>
    </lineage>
</organism>
<evidence type="ECO:0000313" key="2">
    <source>
        <dbReference type="EMBL" id="MBA5604537.1"/>
    </source>
</evidence>
<evidence type="ECO:0000256" key="1">
    <source>
        <dbReference type="SAM" id="SignalP"/>
    </source>
</evidence>
<dbReference type="Gene3D" id="1.10.575.10">
    <property type="entry name" value="P1 Nuclease"/>
    <property type="match status" value="1"/>
</dbReference>
<dbReference type="GO" id="GO:0016788">
    <property type="term" value="F:hydrolase activity, acting on ester bonds"/>
    <property type="evidence" value="ECO:0007669"/>
    <property type="project" value="InterPro"/>
</dbReference>
<feature type="signal peptide" evidence="1">
    <location>
        <begin position="1"/>
        <end position="26"/>
    </location>
</feature>
<keyword evidence="1" id="KW-0732">Signal</keyword>
<comment type="caution">
    <text evidence="2">The sequence shown here is derived from an EMBL/GenBank/DDBJ whole genome shotgun (WGS) entry which is preliminary data.</text>
</comment>
<dbReference type="SUPFAM" id="SSF48537">
    <property type="entry name" value="Phospholipase C/P1 nuclease"/>
    <property type="match status" value="1"/>
</dbReference>
<dbReference type="AlphaFoldDB" id="A0A7W2EEL6"/>
<accession>A0A7W2EEL6</accession>
<evidence type="ECO:0000313" key="3">
    <source>
        <dbReference type="Proteomes" id="UP000566711"/>
    </source>
</evidence>
<reference evidence="2 3" key="1">
    <citation type="submission" date="2020-07" db="EMBL/GenBank/DDBJ databases">
        <title>Novel species isolated from subtropical streams in China.</title>
        <authorList>
            <person name="Lu H."/>
        </authorList>
    </citation>
    <scope>NUCLEOTIDE SEQUENCE [LARGE SCALE GENOMIC DNA]</scope>
    <source>
        <strain evidence="2 3">FT3S</strain>
    </source>
</reference>
<protein>
    <submittedName>
        <fullName evidence="2">Phospholipase</fullName>
    </submittedName>
</protein>
<dbReference type="Proteomes" id="UP000566711">
    <property type="component" value="Unassembled WGS sequence"/>
</dbReference>